<organism evidence="1 2">
    <name type="scientific">Hyalomma asiaticum</name>
    <name type="common">Tick</name>
    <dbReference type="NCBI Taxonomy" id="266040"/>
    <lineage>
        <taxon>Eukaryota</taxon>
        <taxon>Metazoa</taxon>
        <taxon>Ecdysozoa</taxon>
        <taxon>Arthropoda</taxon>
        <taxon>Chelicerata</taxon>
        <taxon>Arachnida</taxon>
        <taxon>Acari</taxon>
        <taxon>Parasitiformes</taxon>
        <taxon>Ixodida</taxon>
        <taxon>Ixodoidea</taxon>
        <taxon>Ixodidae</taxon>
        <taxon>Hyalomminae</taxon>
        <taxon>Hyalomma</taxon>
    </lineage>
</organism>
<dbReference type="EMBL" id="CM023483">
    <property type="protein sequence ID" value="KAH6936052.1"/>
    <property type="molecule type" value="Genomic_DNA"/>
</dbReference>
<sequence>MLSAGGAGVLALPADDDARVAFAGGEREPASADLSRRRAASHPWRRRAARGSRGGDLRTDLCGRRYTEWRGRPPLSGLAAMPVTTCGGSSTERPCCRLLRQQRRRGEAAQGPVRRP</sequence>
<name>A0ACB7SSF0_HYAAI</name>
<dbReference type="Proteomes" id="UP000821845">
    <property type="component" value="Chromosome 3"/>
</dbReference>
<comment type="caution">
    <text evidence="1">The sequence shown here is derived from an EMBL/GenBank/DDBJ whole genome shotgun (WGS) entry which is preliminary data.</text>
</comment>
<evidence type="ECO:0000313" key="1">
    <source>
        <dbReference type="EMBL" id="KAH6936052.1"/>
    </source>
</evidence>
<gene>
    <name evidence="1" type="ORF">HPB50_012888</name>
</gene>
<evidence type="ECO:0000313" key="2">
    <source>
        <dbReference type="Proteomes" id="UP000821845"/>
    </source>
</evidence>
<accession>A0ACB7SSF0</accession>
<proteinExistence type="predicted"/>
<protein>
    <submittedName>
        <fullName evidence="1">Uncharacterized protein</fullName>
    </submittedName>
</protein>
<reference evidence="1" key="1">
    <citation type="submission" date="2020-05" db="EMBL/GenBank/DDBJ databases">
        <title>Large-scale comparative analyses of tick genomes elucidate their genetic diversity and vector capacities.</title>
        <authorList>
            <person name="Jia N."/>
            <person name="Wang J."/>
            <person name="Shi W."/>
            <person name="Du L."/>
            <person name="Sun Y."/>
            <person name="Zhan W."/>
            <person name="Jiang J."/>
            <person name="Wang Q."/>
            <person name="Zhang B."/>
            <person name="Ji P."/>
            <person name="Sakyi L.B."/>
            <person name="Cui X."/>
            <person name="Yuan T."/>
            <person name="Jiang B."/>
            <person name="Yang W."/>
            <person name="Lam T.T.-Y."/>
            <person name="Chang Q."/>
            <person name="Ding S."/>
            <person name="Wang X."/>
            <person name="Zhu J."/>
            <person name="Ruan X."/>
            <person name="Zhao L."/>
            <person name="Wei J."/>
            <person name="Que T."/>
            <person name="Du C."/>
            <person name="Cheng J."/>
            <person name="Dai P."/>
            <person name="Han X."/>
            <person name="Huang E."/>
            <person name="Gao Y."/>
            <person name="Liu J."/>
            <person name="Shao H."/>
            <person name="Ye R."/>
            <person name="Li L."/>
            <person name="Wei W."/>
            <person name="Wang X."/>
            <person name="Wang C."/>
            <person name="Yang T."/>
            <person name="Huo Q."/>
            <person name="Li W."/>
            <person name="Guo W."/>
            <person name="Chen H."/>
            <person name="Zhou L."/>
            <person name="Ni X."/>
            <person name="Tian J."/>
            <person name="Zhou Y."/>
            <person name="Sheng Y."/>
            <person name="Liu T."/>
            <person name="Pan Y."/>
            <person name="Xia L."/>
            <person name="Li J."/>
            <person name="Zhao F."/>
            <person name="Cao W."/>
        </authorList>
    </citation>
    <scope>NUCLEOTIDE SEQUENCE</scope>
    <source>
        <strain evidence="1">Hyas-2018</strain>
    </source>
</reference>
<keyword evidence="2" id="KW-1185">Reference proteome</keyword>